<keyword evidence="4" id="KW-1185">Reference proteome</keyword>
<evidence type="ECO:0000256" key="1">
    <source>
        <dbReference type="SAM" id="MobiDB-lite"/>
    </source>
</evidence>
<dbReference type="PANTHER" id="PTHR30535:SF4">
    <property type="entry name" value="HEMIN-BINDING PERIPLASMIC PROTEIN HMUT"/>
    <property type="match status" value="1"/>
</dbReference>
<dbReference type="Proteomes" id="UP000295399">
    <property type="component" value="Unassembled WGS sequence"/>
</dbReference>
<dbReference type="PROSITE" id="PS50983">
    <property type="entry name" value="FE_B12_PBP"/>
    <property type="match status" value="1"/>
</dbReference>
<reference evidence="3 4" key="1">
    <citation type="submission" date="2019-03" db="EMBL/GenBank/DDBJ databases">
        <title>Genomic Encyclopedia of Type Strains, Phase IV (KMG-IV): sequencing the most valuable type-strain genomes for metagenomic binning, comparative biology and taxonomic classification.</title>
        <authorList>
            <person name="Goeker M."/>
        </authorList>
    </citation>
    <scope>NUCLEOTIDE SEQUENCE [LARGE SCALE GENOMIC DNA]</scope>
    <source>
        <strain evidence="3 4">DSM 2132</strain>
    </source>
</reference>
<dbReference type="SUPFAM" id="SSF53807">
    <property type="entry name" value="Helical backbone' metal receptor"/>
    <property type="match status" value="1"/>
</dbReference>
<gene>
    <name evidence="3" type="ORF">EV659_102125</name>
</gene>
<dbReference type="Gene3D" id="3.40.50.1980">
    <property type="entry name" value="Nitrogenase molybdenum iron protein domain"/>
    <property type="match status" value="2"/>
</dbReference>
<accession>A0A4R2PPL5</accession>
<proteinExistence type="predicted"/>
<dbReference type="Pfam" id="PF01497">
    <property type="entry name" value="Peripla_BP_2"/>
    <property type="match status" value="1"/>
</dbReference>
<evidence type="ECO:0000313" key="3">
    <source>
        <dbReference type="EMBL" id="TCP37719.1"/>
    </source>
</evidence>
<dbReference type="InterPro" id="IPR050902">
    <property type="entry name" value="ABC_Transporter_SBP"/>
</dbReference>
<dbReference type="AlphaFoldDB" id="A0A4R2PPL5"/>
<organism evidence="3 4">
    <name type="scientific">Rhodothalassium salexigens DSM 2132</name>
    <dbReference type="NCBI Taxonomy" id="1188247"/>
    <lineage>
        <taxon>Bacteria</taxon>
        <taxon>Pseudomonadati</taxon>
        <taxon>Pseudomonadota</taxon>
        <taxon>Alphaproteobacteria</taxon>
        <taxon>Rhodothalassiales</taxon>
        <taxon>Rhodothalassiaceae</taxon>
        <taxon>Rhodothalassium</taxon>
    </lineage>
</organism>
<dbReference type="InterPro" id="IPR002491">
    <property type="entry name" value="ABC_transptr_periplasmic_BD"/>
</dbReference>
<feature type="compositionally biased region" description="Basic residues" evidence="1">
    <location>
        <begin position="38"/>
        <end position="47"/>
    </location>
</feature>
<name>A0A4R2PPL5_RHOSA</name>
<sequence>MRFLRFVTLRRPSPGPKPPCAHCRDPKTDQAGSPPPDRKKRPGRPKGHGFVAQTLGQPVARMLAVALAVTVAPANPAGGPAAWAADAGPERIVAVGGALTEIVYALGAQDRLVAVDSTSLYPAAARDLPDVGYMRNLAAEPILALDPDLVLLIEDAGPPPVIRQLHAAGLTIVTVPDDTSADGVRTKIARVAEALGRQAAGATLLDQFDNAYAEVATRIAAIDHSPRVLFVISLAGGPPMAAGAGTSAATMIDLAGGRNALDGMDGFKPLSPEAAAAAAPDIILVPQRTLDAAGSKAAILARPEFADSPAARAGRLEAMDMLLLLGFGPRLPEAVDTLATKLHPDRTVQR</sequence>
<feature type="domain" description="Fe/B12 periplasmic-binding" evidence="2">
    <location>
        <begin position="91"/>
        <end position="346"/>
    </location>
</feature>
<protein>
    <submittedName>
        <fullName evidence="3">Iron complex transport system substrate-binding protein</fullName>
    </submittedName>
</protein>
<dbReference type="PANTHER" id="PTHR30535">
    <property type="entry name" value="VITAMIN B12-BINDING PROTEIN"/>
    <property type="match status" value="1"/>
</dbReference>
<dbReference type="InParanoid" id="A0A4R2PPL5"/>
<dbReference type="EMBL" id="SLXO01000002">
    <property type="protein sequence ID" value="TCP37719.1"/>
    <property type="molecule type" value="Genomic_DNA"/>
</dbReference>
<dbReference type="FunCoup" id="A0A4R2PPL5">
    <property type="interactions" value="170"/>
</dbReference>
<evidence type="ECO:0000259" key="2">
    <source>
        <dbReference type="PROSITE" id="PS50983"/>
    </source>
</evidence>
<evidence type="ECO:0000313" key="4">
    <source>
        <dbReference type="Proteomes" id="UP000295399"/>
    </source>
</evidence>
<feature type="region of interest" description="Disordered" evidence="1">
    <location>
        <begin position="7"/>
        <end position="51"/>
    </location>
</feature>
<comment type="caution">
    <text evidence="3">The sequence shown here is derived from an EMBL/GenBank/DDBJ whole genome shotgun (WGS) entry which is preliminary data.</text>
</comment>